<protein>
    <submittedName>
        <fullName evidence="1">Uncharacterized protein</fullName>
    </submittedName>
</protein>
<organism evidence="1">
    <name type="scientific">Fusarium oxysporum (strain Fo5176)</name>
    <name type="common">Fusarium vascular wilt</name>
    <dbReference type="NCBI Taxonomy" id="660025"/>
    <lineage>
        <taxon>Eukaryota</taxon>
        <taxon>Fungi</taxon>
        <taxon>Dikarya</taxon>
        <taxon>Ascomycota</taxon>
        <taxon>Pezizomycotina</taxon>
        <taxon>Sordariomycetes</taxon>
        <taxon>Hypocreomycetidae</taxon>
        <taxon>Hypocreales</taxon>
        <taxon>Nectriaceae</taxon>
        <taxon>Fusarium</taxon>
        <taxon>Fusarium oxysporum species complex</taxon>
    </lineage>
</organism>
<gene>
    <name evidence="1" type="ORF">FOXB_17385</name>
</gene>
<sequence length="164" mass="18604">MPISWPLCCKLKMEQAYGVTQDIYCEHLFSALRRPMGQYSAEHTGLSSKSWVERHDQNCSLASTHGFSASNSHSVMGSIITVRVFSIVPPHINSLGPWQPGLVLMNTRDCWQWTSFKQNGESTVVLAKIRRWTNIELFLATFLCQLRVQFNFVNVSDAFEFGGN</sequence>
<reference evidence="1" key="1">
    <citation type="journal article" date="2012" name="Mol. Plant Microbe Interact.">
        <title>A highly conserved effector in Fusarium oxysporum is required for full virulence on Arabidopsis.</title>
        <authorList>
            <person name="Thatcher L.F."/>
            <person name="Gardiner D.M."/>
            <person name="Kazan K."/>
            <person name="Manners J."/>
        </authorList>
    </citation>
    <scope>NUCLEOTIDE SEQUENCE [LARGE SCALE GENOMIC DNA]</scope>
    <source>
        <strain evidence="1">Fo5176</strain>
    </source>
</reference>
<evidence type="ECO:0000313" key="1">
    <source>
        <dbReference type="EMBL" id="EGU72141.1"/>
    </source>
</evidence>
<name>F9GFF1_FUSOF</name>
<proteinExistence type="predicted"/>
<accession>F9GFF1</accession>
<comment type="caution">
    <text evidence="1">The sequence shown here is derived from an EMBL/GenBank/DDBJ whole genome shotgun (WGS) entry which is preliminary data.</text>
</comment>
<dbReference type="EMBL" id="AFQF01006928">
    <property type="protein sequence ID" value="EGU72141.1"/>
    <property type="molecule type" value="Genomic_DNA"/>
</dbReference>
<dbReference type="AlphaFoldDB" id="F9GFF1"/>
<dbReference type="OrthoDB" id="5006448at2759"/>